<dbReference type="AlphaFoldDB" id="A0AAW1W0K5"/>
<evidence type="ECO:0000313" key="10">
    <source>
        <dbReference type="Proteomes" id="UP001457282"/>
    </source>
</evidence>
<keyword evidence="2 6" id="KW-0479">Metal-binding</keyword>
<evidence type="ECO:0000259" key="8">
    <source>
        <dbReference type="PROSITE" id="PS50966"/>
    </source>
</evidence>
<dbReference type="EMBL" id="JBEDUW010000007">
    <property type="protein sequence ID" value="KAK9913031.1"/>
    <property type="molecule type" value="Genomic_DNA"/>
</dbReference>
<sequence>MKHMLKINRCMSQAQREHADDADMSGISVKATVELMSREVGGRQNFGFMDKDYRNYIHRKRRTKMKKGDAGAILQYHQKMSVDNPSYFYSMQLDEDDMITNIFWADERAISDYGLFGDVLCFDTTYRTNDYGRPFAPFVGVNHHKQTVIFGTALLYDETIESFKWLFETFLEAMSGKQPKTILTDQSAAMASAISVVFPQTHHRLCVWHIYQNAAKQLSQVFHGSQQFAHDFGKCVYDYEEEDDWLLAWNEMLENHNLMDNKWLKKLFDVKEKWALVYGRHTFTADMMSTQRSESMNSTLKKYLKPSHDLLRFFEHYERVLVDRRYEELIADFKMMQTSPVLYGNVEMLQHAEEVYTPKNFKLFQQQYTSIGDYVANKVSKSDMKYEYKVSYRDIAREHLVKFDALVQTITCSCMKFSFVGILCRHALKVLDKKNVRRIPSSYILNRWSKEAKARSIINYQAAKTSANPKESIGKRYSHLCRNYREIASVAAEHEELTKYAHEHSIELLKNLEEKKKKLLKENTCGKENTSEGHDDVLGEMSKACGVKRKAVVGRPRGSGGYGRFKGILEGKKNIVRAKSYASTSPIREAQAKRQISFQKIEDEVPTLPPSAQVDSSTQLSACDPEMPFQDKLSFTQLLDTVITPDDFS</sequence>
<evidence type="ECO:0000256" key="6">
    <source>
        <dbReference type="RuleBase" id="RU367018"/>
    </source>
</evidence>
<keyword evidence="4 6" id="KW-0862">Zinc</keyword>
<keyword evidence="10" id="KW-1185">Reference proteome</keyword>
<evidence type="ECO:0000256" key="3">
    <source>
        <dbReference type="ARBA" id="ARBA00022771"/>
    </source>
</evidence>
<dbReference type="GO" id="GO:0005634">
    <property type="term" value="C:nucleus"/>
    <property type="evidence" value="ECO:0007669"/>
    <property type="project" value="UniProtKB-SubCell"/>
</dbReference>
<comment type="similarity">
    <text evidence="1 6">Belongs to the FHY3/FAR1 family.</text>
</comment>
<reference evidence="9 10" key="1">
    <citation type="journal article" date="2023" name="G3 (Bethesda)">
        <title>A chromosome-length genome assembly and annotation of blackberry (Rubus argutus, cv. 'Hillquist').</title>
        <authorList>
            <person name="Bruna T."/>
            <person name="Aryal R."/>
            <person name="Dudchenko O."/>
            <person name="Sargent D.J."/>
            <person name="Mead D."/>
            <person name="Buti M."/>
            <person name="Cavallini A."/>
            <person name="Hytonen T."/>
            <person name="Andres J."/>
            <person name="Pham M."/>
            <person name="Weisz D."/>
            <person name="Mascagni F."/>
            <person name="Usai G."/>
            <person name="Natali L."/>
            <person name="Bassil N."/>
            <person name="Fernandez G.E."/>
            <person name="Lomsadze A."/>
            <person name="Armour M."/>
            <person name="Olukolu B."/>
            <person name="Poorten T."/>
            <person name="Britton C."/>
            <person name="Davik J."/>
            <person name="Ashrafi H."/>
            <person name="Aiden E.L."/>
            <person name="Borodovsky M."/>
            <person name="Worthington M."/>
        </authorList>
    </citation>
    <scope>NUCLEOTIDE SEQUENCE [LARGE SCALE GENOMIC DNA]</scope>
    <source>
        <strain evidence="9">PI 553951</strain>
    </source>
</reference>
<organism evidence="9 10">
    <name type="scientific">Rubus argutus</name>
    <name type="common">Southern blackberry</name>
    <dbReference type="NCBI Taxonomy" id="59490"/>
    <lineage>
        <taxon>Eukaryota</taxon>
        <taxon>Viridiplantae</taxon>
        <taxon>Streptophyta</taxon>
        <taxon>Embryophyta</taxon>
        <taxon>Tracheophyta</taxon>
        <taxon>Spermatophyta</taxon>
        <taxon>Magnoliopsida</taxon>
        <taxon>eudicotyledons</taxon>
        <taxon>Gunneridae</taxon>
        <taxon>Pentapetalae</taxon>
        <taxon>rosids</taxon>
        <taxon>fabids</taxon>
        <taxon>Rosales</taxon>
        <taxon>Rosaceae</taxon>
        <taxon>Rosoideae</taxon>
        <taxon>Rosoideae incertae sedis</taxon>
        <taxon>Rubus</taxon>
    </lineage>
</organism>
<dbReference type="PANTHER" id="PTHR31669:SF299">
    <property type="entry name" value="PROTEIN FAR1-RELATED SEQUENCE"/>
    <property type="match status" value="1"/>
</dbReference>
<accession>A0AAW1W0K5</accession>
<evidence type="ECO:0000256" key="2">
    <source>
        <dbReference type="ARBA" id="ARBA00022723"/>
    </source>
</evidence>
<dbReference type="SMART" id="SM00575">
    <property type="entry name" value="ZnF_PMZ"/>
    <property type="match status" value="1"/>
</dbReference>
<gene>
    <name evidence="9" type="ORF">M0R45_036858</name>
</gene>
<feature type="domain" description="SWIM-type" evidence="8">
    <location>
        <begin position="403"/>
        <end position="435"/>
    </location>
</feature>
<dbReference type="PROSITE" id="PS50966">
    <property type="entry name" value="ZF_SWIM"/>
    <property type="match status" value="1"/>
</dbReference>
<evidence type="ECO:0000256" key="1">
    <source>
        <dbReference type="ARBA" id="ARBA00005889"/>
    </source>
</evidence>
<comment type="caution">
    <text evidence="9">The sequence shown here is derived from an EMBL/GenBank/DDBJ whole genome shotgun (WGS) entry which is preliminary data.</text>
</comment>
<protein>
    <recommendedName>
        <fullName evidence="6">Protein FAR1-RELATED SEQUENCE</fullName>
    </recommendedName>
</protein>
<dbReference type="Pfam" id="PF10551">
    <property type="entry name" value="MULE"/>
    <property type="match status" value="1"/>
</dbReference>
<feature type="coiled-coil region" evidence="7">
    <location>
        <begin position="502"/>
        <end position="529"/>
    </location>
</feature>
<evidence type="ECO:0000256" key="5">
    <source>
        <dbReference type="PROSITE-ProRule" id="PRU00325"/>
    </source>
</evidence>
<evidence type="ECO:0000313" key="9">
    <source>
        <dbReference type="EMBL" id="KAK9913031.1"/>
    </source>
</evidence>
<dbReference type="Proteomes" id="UP001457282">
    <property type="component" value="Unassembled WGS sequence"/>
</dbReference>
<proteinExistence type="inferred from homology"/>
<dbReference type="InterPro" id="IPR018289">
    <property type="entry name" value="MULE_transposase_dom"/>
</dbReference>
<dbReference type="InterPro" id="IPR006564">
    <property type="entry name" value="Znf_PMZ"/>
</dbReference>
<dbReference type="GO" id="GO:0008270">
    <property type="term" value="F:zinc ion binding"/>
    <property type="evidence" value="ECO:0007669"/>
    <property type="project" value="UniProtKB-UniRule"/>
</dbReference>
<keyword evidence="3 5" id="KW-0863">Zinc-finger</keyword>
<comment type="subcellular location">
    <subcellularLocation>
        <location evidence="6">Nucleus</location>
    </subcellularLocation>
</comment>
<keyword evidence="7" id="KW-0175">Coiled coil</keyword>
<comment type="function">
    <text evidence="6">Putative transcription activator involved in regulating light control of development.</text>
</comment>
<evidence type="ECO:0000256" key="4">
    <source>
        <dbReference type="ARBA" id="ARBA00022833"/>
    </source>
</evidence>
<dbReference type="PANTHER" id="PTHR31669">
    <property type="entry name" value="PROTEIN FAR1-RELATED SEQUENCE 10-RELATED"/>
    <property type="match status" value="1"/>
</dbReference>
<dbReference type="Pfam" id="PF04434">
    <property type="entry name" value="SWIM"/>
    <property type="match status" value="1"/>
</dbReference>
<dbReference type="InterPro" id="IPR031052">
    <property type="entry name" value="FHY3/FAR1"/>
</dbReference>
<evidence type="ECO:0000256" key="7">
    <source>
        <dbReference type="SAM" id="Coils"/>
    </source>
</evidence>
<dbReference type="GO" id="GO:0006355">
    <property type="term" value="P:regulation of DNA-templated transcription"/>
    <property type="evidence" value="ECO:0007669"/>
    <property type="project" value="UniProtKB-UniRule"/>
</dbReference>
<name>A0AAW1W0K5_RUBAR</name>
<dbReference type="InterPro" id="IPR007527">
    <property type="entry name" value="Znf_SWIM"/>
</dbReference>
<keyword evidence="6" id="KW-0539">Nucleus</keyword>